<evidence type="ECO:0000313" key="10">
    <source>
        <dbReference type="Proteomes" id="UP000297900"/>
    </source>
</evidence>
<keyword evidence="5 7" id="KW-1133">Transmembrane helix</keyword>
<dbReference type="OrthoDB" id="9771544at2"/>
<dbReference type="InterPro" id="IPR000515">
    <property type="entry name" value="MetI-like"/>
</dbReference>
<evidence type="ECO:0000259" key="8">
    <source>
        <dbReference type="PROSITE" id="PS50928"/>
    </source>
</evidence>
<feature type="transmembrane region" description="Helical" evidence="7">
    <location>
        <begin position="108"/>
        <end position="130"/>
    </location>
</feature>
<feature type="transmembrane region" description="Helical" evidence="7">
    <location>
        <begin position="73"/>
        <end position="96"/>
    </location>
</feature>
<dbReference type="Pfam" id="PF00528">
    <property type="entry name" value="BPD_transp_1"/>
    <property type="match status" value="1"/>
</dbReference>
<evidence type="ECO:0000256" key="3">
    <source>
        <dbReference type="ARBA" id="ARBA00022475"/>
    </source>
</evidence>
<keyword evidence="6 7" id="KW-0472">Membrane</keyword>
<evidence type="ECO:0000256" key="4">
    <source>
        <dbReference type="ARBA" id="ARBA00022692"/>
    </source>
</evidence>
<dbReference type="AlphaFoldDB" id="A0A4Y8LS70"/>
<feature type="transmembrane region" description="Helical" evidence="7">
    <location>
        <begin position="246"/>
        <end position="267"/>
    </location>
</feature>
<proteinExistence type="inferred from homology"/>
<dbReference type="SUPFAM" id="SSF161098">
    <property type="entry name" value="MetI-like"/>
    <property type="match status" value="1"/>
</dbReference>
<name>A0A4Y8LS70_9BACL</name>
<dbReference type="GO" id="GO:0055085">
    <property type="term" value="P:transmembrane transport"/>
    <property type="evidence" value="ECO:0007669"/>
    <property type="project" value="InterPro"/>
</dbReference>
<evidence type="ECO:0000256" key="6">
    <source>
        <dbReference type="ARBA" id="ARBA00023136"/>
    </source>
</evidence>
<dbReference type="PANTHER" id="PTHR43744:SF8">
    <property type="entry name" value="SN-GLYCEROL-3-PHOSPHATE TRANSPORT SYSTEM PERMEASE PROTEIN UGPE"/>
    <property type="match status" value="1"/>
</dbReference>
<feature type="transmembrane region" description="Helical" evidence="7">
    <location>
        <begin position="12"/>
        <end position="34"/>
    </location>
</feature>
<comment type="caution">
    <text evidence="9">The sequence shown here is derived from an EMBL/GenBank/DDBJ whole genome shotgun (WGS) entry which is preliminary data.</text>
</comment>
<comment type="similarity">
    <text evidence="7">Belongs to the binding-protein-dependent transport system permease family.</text>
</comment>
<dbReference type="PANTHER" id="PTHR43744">
    <property type="entry name" value="ABC TRANSPORTER PERMEASE PROTEIN MG189-RELATED-RELATED"/>
    <property type="match status" value="1"/>
</dbReference>
<sequence>MDNKKSKLIADVLTYLCLAVGTIAFLFPFLWMFGTAIKTMPEAMTWPPKLLPDKAQFNNFVEIFKGTVLLRSMYNSIVVTLCAIVVNVFLASLAAYGFERMNFPGKKFWFNIVLLTMMVPGALLIIPLFFIVKSLPGTSFGWLDTYPGLILPYAVTGFSIFLFRQFLVSVPRDVDEAAEIDGCSKFQTYRLIIIPMIRPAMGLVAVFTFLLVWNDYLWPLAISRSEDMYTAQIALKFFQGQYTINWPYLMAGATVVAMPSLLFYFFLQRFFQQSLSNLGTGGK</sequence>
<protein>
    <submittedName>
        <fullName evidence="9">Carbohydrate ABC transporter permease</fullName>
    </submittedName>
</protein>
<comment type="subcellular location">
    <subcellularLocation>
        <location evidence="1 7">Cell membrane</location>
        <topology evidence="1 7">Multi-pass membrane protein</topology>
    </subcellularLocation>
</comment>
<keyword evidence="10" id="KW-1185">Reference proteome</keyword>
<evidence type="ECO:0000256" key="7">
    <source>
        <dbReference type="RuleBase" id="RU363032"/>
    </source>
</evidence>
<keyword evidence="2 7" id="KW-0813">Transport</keyword>
<dbReference type="GO" id="GO:0005886">
    <property type="term" value="C:plasma membrane"/>
    <property type="evidence" value="ECO:0007669"/>
    <property type="project" value="UniProtKB-SubCell"/>
</dbReference>
<dbReference type="RefSeq" id="WP_135153318.1">
    <property type="nucleotide sequence ID" value="NZ_SOMN01000027.1"/>
</dbReference>
<feature type="transmembrane region" description="Helical" evidence="7">
    <location>
        <begin position="191"/>
        <end position="213"/>
    </location>
</feature>
<evidence type="ECO:0000256" key="2">
    <source>
        <dbReference type="ARBA" id="ARBA00022448"/>
    </source>
</evidence>
<accession>A0A4Y8LS70</accession>
<reference evidence="9 10" key="1">
    <citation type="submission" date="2019-03" db="EMBL/GenBank/DDBJ databases">
        <title>Cohnella endophytica sp. nov., a novel endophytic bacterium isolated from bark of Sonneratia apetala.</title>
        <authorList>
            <person name="Tuo L."/>
        </authorList>
    </citation>
    <scope>NUCLEOTIDE SEQUENCE [LARGE SCALE GENOMIC DNA]</scope>
    <source>
        <strain evidence="9 10">CCTCC AB 208254</strain>
    </source>
</reference>
<organism evidence="9 10">
    <name type="scientific">Cohnella luojiensis</name>
    <dbReference type="NCBI Taxonomy" id="652876"/>
    <lineage>
        <taxon>Bacteria</taxon>
        <taxon>Bacillati</taxon>
        <taxon>Bacillota</taxon>
        <taxon>Bacilli</taxon>
        <taxon>Bacillales</taxon>
        <taxon>Paenibacillaceae</taxon>
        <taxon>Cohnella</taxon>
    </lineage>
</organism>
<dbReference type="Gene3D" id="1.10.3720.10">
    <property type="entry name" value="MetI-like"/>
    <property type="match status" value="1"/>
</dbReference>
<dbReference type="Proteomes" id="UP000297900">
    <property type="component" value="Unassembled WGS sequence"/>
</dbReference>
<feature type="domain" description="ABC transmembrane type-1" evidence="8">
    <location>
        <begin position="73"/>
        <end position="267"/>
    </location>
</feature>
<keyword evidence="3" id="KW-1003">Cell membrane</keyword>
<feature type="transmembrane region" description="Helical" evidence="7">
    <location>
        <begin position="150"/>
        <end position="170"/>
    </location>
</feature>
<dbReference type="EMBL" id="SOMN01000027">
    <property type="protein sequence ID" value="TFE24250.1"/>
    <property type="molecule type" value="Genomic_DNA"/>
</dbReference>
<dbReference type="PROSITE" id="PS50928">
    <property type="entry name" value="ABC_TM1"/>
    <property type="match status" value="1"/>
</dbReference>
<dbReference type="InterPro" id="IPR035906">
    <property type="entry name" value="MetI-like_sf"/>
</dbReference>
<keyword evidence="4 7" id="KW-0812">Transmembrane</keyword>
<evidence type="ECO:0000256" key="1">
    <source>
        <dbReference type="ARBA" id="ARBA00004651"/>
    </source>
</evidence>
<evidence type="ECO:0000313" key="9">
    <source>
        <dbReference type="EMBL" id="TFE24250.1"/>
    </source>
</evidence>
<evidence type="ECO:0000256" key="5">
    <source>
        <dbReference type="ARBA" id="ARBA00022989"/>
    </source>
</evidence>
<dbReference type="CDD" id="cd06261">
    <property type="entry name" value="TM_PBP2"/>
    <property type="match status" value="1"/>
</dbReference>
<gene>
    <name evidence="9" type="ORF">E2980_16565</name>
</gene>